<feature type="transmembrane region" description="Helical" evidence="8">
    <location>
        <begin position="198"/>
        <end position="218"/>
    </location>
</feature>
<dbReference type="PANTHER" id="PTHR31645:SF0">
    <property type="entry name" value="OLIGOPEPTIDE TRANSPORTER YGL114W-RELATED"/>
    <property type="match status" value="1"/>
</dbReference>
<keyword evidence="10" id="KW-1185">Reference proteome</keyword>
<accession>A0A383VDC6</accession>
<dbReference type="InterPro" id="IPR004813">
    <property type="entry name" value="OPT"/>
</dbReference>
<evidence type="ECO:0000256" key="5">
    <source>
        <dbReference type="ARBA" id="ARBA00022989"/>
    </source>
</evidence>
<dbReference type="AlphaFoldDB" id="A0A383VDC6"/>
<feature type="transmembrane region" description="Helical" evidence="8">
    <location>
        <begin position="1025"/>
        <end position="1045"/>
    </location>
</feature>
<comment type="similarity">
    <text evidence="2">Belongs to the YSL (TC 2.A.67.2) family.</text>
</comment>
<dbReference type="GO" id="GO:0035673">
    <property type="term" value="F:oligopeptide transmembrane transporter activity"/>
    <property type="evidence" value="ECO:0007669"/>
    <property type="project" value="InterPro"/>
</dbReference>
<dbReference type="EMBL" id="FNXT01000261">
    <property type="protein sequence ID" value="SZX62722.1"/>
    <property type="molecule type" value="Genomic_DNA"/>
</dbReference>
<dbReference type="Proteomes" id="UP000256970">
    <property type="component" value="Unassembled WGS sequence"/>
</dbReference>
<feature type="transmembrane region" description="Helical" evidence="8">
    <location>
        <begin position="459"/>
        <end position="477"/>
    </location>
</feature>
<feature type="transmembrane region" description="Helical" evidence="8">
    <location>
        <begin position="1072"/>
        <end position="1100"/>
    </location>
</feature>
<evidence type="ECO:0000313" key="10">
    <source>
        <dbReference type="Proteomes" id="UP000256970"/>
    </source>
</evidence>
<keyword evidence="4 8" id="KW-0812">Transmembrane</keyword>
<feature type="region of interest" description="Disordered" evidence="7">
    <location>
        <begin position="672"/>
        <end position="730"/>
    </location>
</feature>
<evidence type="ECO:0000256" key="4">
    <source>
        <dbReference type="ARBA" id="ARBA00022692"/>
    </source>
</evidence>
<sequence length="1102" mass="112345">MNDDPAPEVFVVTEAAAIAGPHRHPPASAFTSDSCSTQPAGISSSHKRTSAAVRSLLPTSGLVPQQQQLHSVWAPHQPYHDATATSASGLIFSAKQSSHRRPLFAPSALAHNPTLPLYHINATKSSRSNHCCCCSNCWRLLLSTTSSSSSNSSCFPAGRPALILGLFNCFSSSSSSSTFASMAAALTGSAAAGEALTLRALAAGLLVGSVLCFSNMYFGLQTGWVTMGSLQSAILGYGLFQGLGALGLLTQHLTVAENVIVQTTAVATATMPLAAGLVGIIPALGLLTEAEHPAGPILLSPWQLLAWCSSLAFFGVFVAVPLRYQTIIREQLRFPSGTATASVIRTLHGVPEPTAAAGSGTAAGAGAGAAGAAAADRFGGGGSREAGSGGAAGAWRSRSSSNSRADLEGALQLETAAADDAVLLAGSTSSTAAAAAAAAASQAEVQLLRQQQWRQGLRLLLWCFAISGAYCLAAAWVKPLSVLPVFDWLGLPGLTAWGWVLQPSPGYIGQGMIMGPKTAWSMMAGAVVGWGVLGPNAKARGWAPGPIKDAETGAAGWLLWVSLGLLLGDCFSELGLLLLQTAVDKASKANWLGGLGSAGRHGCVSGSGLRSRRAAKAAAAAAAGDYAKLNNADPELGTAAGGLGASSSSGNSNGIASAQICLELSPTGSANGLQDADVPAGATNNSSSSTYDTNAGSMQQPQQLASSRAGWAEDGSSAAKPHGAGSSSDSGGWMLSVKFWLPGLLLSTALCSGILGPGLPLGMPLHEPLIAVVVALLVALLAVRALGQTDLNPVSGVGKISQLVFAVVSPGAVVPNLVAGAIAEAGAQQAGDLMQDFKTAHLLGVAPSSQLLAMLLGSAASVPLSVAAYLLYTSAWQVPGPVLPAPMALIWLNMAKLVNGGKLPDHVGPFCAAAAAIAAALPVLQHLLQRYKKRQQLQQPADTAGVDEALLVTPGYYVDTRKCSDDGSAAATAAASSSSTDRSQQFSYLHQQQQQHKRSHPTAAIKACLTQASRRLLNTWRSRTAVDWVLALLPSGVGFAVGMYLTANWTLPRVLGSIVDQVWLLLSPSSHAAFMMVTASGLVLGEGCASVVTAVLHAVIGR</sequence>
<dbReference type="STRING" id="3088.A0A383VDC6"/>
<dbReference type="InterPro" id="IPR045035">
    <property type="entry name" value="YSL-like"/>
</dbReference>
<feature type="transmembrane region" description="Helical" evidence="8">
    <location>
        <begin position="851"/>
        <end position="872"/>
    </location>
</feature>
<keyword evidence="5 8" id="KW-1133">Transmembrane helix</keyword>
<evidence type="ECO:0000256" key="7">
    <source>
        <dbReference type="SAM" id="MobiDB-lite"/>
    </source>
</evidence>
<feature type="transmembrane region" description="Helical" evidence="8">
    <location>
        <begin position="230"/>
        <end position="249"/>
    </location>
</feature>
<reference evidence="9 10" key="1">
    <citation type="submission" date="2016-10" db="EMBL/GenBank/DDBJ databases">
        <authorList>
            <person name="Cai Z."/>
        </authorList>
    </citation>
    <scope>NUCLEOTIDE SEQUENCE [LARGE SCALE GENOMIC DNA]</scope>
</reference>
<feature type="compositionally biased region" description="Polar residues" evidence="7">
    <location>
        <begin position="691"/>
        <end position="706"/>
    </location>
</feature>
<feature type="compositionally biased region" description="Polar residues" evidence="7">
    <location>
        <begin position="29"/>
        <end position="44"/>
    </location>
</feature>
<evidence type="ECO:0000256" key="3">
    <source>
        <dbReference type="ARBA" id="ARBA00022448"/>
    </source>
</evidence>
<keyword evidence="3" id="KW-0813">Transport</keyword>
<name>A0A383VDC6_TETOB</name>
<comment type="subcellular location">
    <subcellularLocation>
        <location evidence="1">Membrane</location>
        <topology evidence="1">Multi-pass membrane protein</topology>
    </subcellularLocation>
</comment>
<feature type="transmembrane region" description="Helical" evidence="8">
    <location>
        <begin position="739"/>
        <end position="759"/>
    </location>
</feature>
<evidence type="ECO:0000256" key="2">
    <source>
        <dbReference type="ARBA" id="ARBA00010276"/>
    </source>
</evidence>
<dbReference type="NCBIfam" id="TIGR00728">
    <property type="entry name" value="OPT_sfam"/>
    <property type="match status" value="1"/>
</dbReference>
<gene>
    <name evidence="9" type="ORF">BQ4739_LOCUS3310</name>
</gene>
<feature type="transmembrane region" description="Helical" evidence="8">
    <location>
        <begin position="765"/>
        <end position="783"/>
    </location>
</feature>
<evidence type="ECO:0000256" key="6">
    <source>
        <dbReference type="ARBA" id="ARBA00023136"/>
    </source>
</evidence>
<feature type="transmembrane region" description="Helical" evidence="8">
    <location>
        <begin position="304"/>
        <end position="324"/>
    </location>
</feature>
<protein>
    <submittedName>
        <fullName evidence="9">Uncharacterized protein</fullName>
    </submittedName>
</protein>
<evidence type="ECO:0000256" key="8">
    <source>
        <dbReference type="SAM" id="Phobius"/>
    </source>
</evidence>
<evidence type="ECO:0000256" key="1">
    <source>
        <dbReference type="ARBA" id="ARBA00004141"/>
    </source>
</evidence>
<feature type="transmembrane region" description="Helical" evidence="8">
    <location>
        <begin position="907"/>
        <end position="928"/>
    </location>
</feature>
<keyword evidence="6 8" id="KW-0472">Membrane</keyword>
<feature type="transmembrane region" description="Helical" evidence="8">
    <location>
        <begin position="261"/>
        <end position="284"/>
    </location>
</feature>
<dbReference type="Pfam" id="PF03169">
    <property type="entry name" value="OPT"/>
    <property type="match status" value="3"/>
</dbReference>
<dbReference type="GO" id="GO:0016020">
    <property type="term" value="C:membrane"/>
    <property type="evidence" value="ECO:0007669"/>
    <property type="project" value="UniProtKB-SubCell"/>
</dbReference>
<feature type="transmembrane region" description="Helical" evidence="8">
    <location>
        <begin position="557"/>
        <end position="579"/>
    </location>
</feature>
<feature type="region of interest" description="Disordered" evidence="7">
    <location>
        <begin position="21"/>
        <end position="50"/>
    </location>
</feature>
<evidence type="ECO:0000313" key="9">
    <source>
        <dbReference type="EMBL" id="SZX62722.1"/>
    </source>
</evidence>
<proteinExistence type="inferred from homology"/>
<dbReference type="PANTHER" id="PTHR31645">
    <property type="entry name" value="OLIGOPEPTIDE TRANSPORTER YGL114W-RELATED"/>
    <property type="match status" value="1"/>
</dbReference>
<organism evidence="9 10">
    <name type="scientific">Tetradesmus obliquus</name>
    <name type="common">Green alga</name>
    <name type="synonym">Acutodesmus obliquus</name>
    <dbReference type="NCBI Taxonomy" id="3088"/>
    <lineage>
        <taxon>Eukaryota</taxon>
        <taxon>Viridiplantae</taxon>
        <taxon>Chlorophyta</taxon>
        <taxon>core chlorophytes</taxon>
        <taxon>Chlorophyceae</taxon>
        <taxon>CS clade</taxon>
        <taxon>Sphaeropleales</taxon>
        <taxon>Scenedesmaceae</taxon>
        <taxon>Tetradesmus</taxon>
    </lineage>
</organism>